<keyword evidence="3" id="KW-1185">Reference proteome</keyword>
<proteinExistence type="predicted"/>
<dbReference type="EMBL" id="QXGH01000022">
    <property type="protein sequence ID" value="RHW25669.1"/>
    <property type="molecule type" value="Genomic_DNA"/>
</dbReference>
<dbReference type="AlphaFoldDB" id="A0A417XZ74"/>
<evidence type="ECO:0000256" key="1">
    <source>
        <dbReference type="SAM" id="Phobius"/>
    </source>
</evidence>
<feature type="transmembrane region" description="Helical" evidence="1">
    <location>
        <begin position="12"/>
        <end position="37"/>
    </location>
</feature>
<comment type="caution">
    <text evidence="2">The sequence shown here is derived from an EMBL/GenBank/DDBJ whole genome shotgun (WGS) entry which is preliminary data.</text>
</comment>
<keyword evidence="1" id="KW-0812">Transmembrane</keyword>
<dbReference type="Proteomes" id="UP000283644">
    <property type="component" value="Unassembled WGS sequence"/>
</dbReference>
<keyword evidence="1" id="KW-1133">Transmembrane helix</keyword>
<evidence type="ECO:0000313" key="3">
    <source>
        <dbReference type="Proteomes" id="UP000283644"/>
    </source>
</evidence>
<protein>
    <submittedName>
        <fullName evidence="2">DUF4184 family protein</fullName>
    </submittedName>
</protein>
<reference evidence="2 3" key="1">
    <citation type="submission" date="2018-09" db="EMBL/GenBank/DDBJ databases">
        <title>Genome sequencing of Nocardioides immobilis CCTCC AB 2017083 for comparison to Nocardioides silvaticus.</title>
        <authorList>
            <person name="Li C."/>
            <person name="Wang G."/>
        </authorList>
    </citation>
    <scope>NUCLEOTIDE SEQUENCE [LARGE SCALE GENOMIC DNA]</scope>
    <source>
        <strain evidence="2 3">CCTCC AB 2017083</strain>
    </source>
</reference>
<accession>A0A417XZ74</accession>
<dbReference type="Pfam" id="PF13803">
    <property type="entry name" value="DUF4184"/>
    <property type="match status" value="1"/>
</dbReference>
<organism evidence="2 3">
    <name type="scientific">Nocardioides immobilis</name>
    <dbReference type="NCBI Taxonomy" id="2049295"/>
    <lineage>
        <taxon>Bacteria</taxon>
        <taxon>Bacillati</taxon>
        <taxon>Actinomycetota</taxon>
        <taxon>Actinomycetes</taxon>
        <taxon>Propionibacteriales</taxon>
        <taxon>Nocardioidaceae</taxon>
        <taxon>Nocardioides</taxon>
    </lineage>
</organism>
<keyword evidence="1" id="KW-0472">Membrane</keyword>
<evidence type="ECO:0000313" key="2">
    <source>
        <dbReference type="EMBL" id="RHW25669.1"/>
    </source>
</evidence>
<name>A0A417XZ74_9ACTN</name>
<sequence>MTLAHPAAVLPLGRLGLPMTALVAGSVVPDIPLFLWWVRGYELTHSLVGILVVDVVLAVGVVLL</sequence>
<gene>
    <name evidence="2" type="ORF">D0Z08_17995</name>
</gene>
<feature type="transmembrane region" description="Helical" evidence="1">
    <location>
        <begin position="43"/>
        <end position="63"/>
    </location>
</feature>
<dbReference type="InterPro" id="IPR025238">
    <property type="entry name" value="DUF4184"/>
</dbReference>